<proteinExistence type="predicted"/>
<dbReference type="Pfam" id="PF13349">
    <property type="entry name" value="DUF4097"/>
    <property type="match status" value="1"/>
</dbReference>
<feature type="domain" description="DUF4097" evidence="1">
    <location>
        <begin position="12"/>
        <end position="211"/>
    </location>
</feature>
<dbReference type="RefSeq" id="WP_184790469.1">
    <property type="nucleotide sequence ID" value="NZ_BONT01000054.1"/>
</dbReference>
<reference evidence="2 3" key="1">
    <citation type="submission" date="2020-08" db="EMBL/GenBank/DDBJ databases">
        <title>Genomic Encyclopedia of Type Strains, Phase IV (KMG-IV): sequencing the most valuable type-strain genomes for metagenomic binning, comparative biology and taxonomic classification.</title>
        <authorList>
            <person name="Goeker M."/>
        </authorList>
    </citation>
    <scope>NUCLEOTIDE SEQUENCE [LARGE SCALE GENOMIC DNA]</scope>
    <source>
        <strain evidence="2 3">YIM 65646</strain>
    </source>
</reference>
<comment type="caution">
    <text evidence="2">The sequence shown here is derived from an EMBL/GenBank/DDBJ whole genome shotgun (WGS) entry which is preliminary data.</text>
</comment>
<dbReference type="InterPro" id="IPR025164">
    <property type="entry name" value="Toastrack_DUF4097"/>
</dbReference>
<dbReference type="Proteomes" id="UP000548476">
    <property type="component" value="Unassembled WGS sequence"/>
</dbReference>
<protein>
    <submittedName>
        <fullName evidence="2">DUF4097 and DUF4098 domain-containing protein YvlB</fullName>
    </submittedName>
</protein>
<evidence type="ECO:0000313" key="3">
    <source>
        <dbReference type="Proteomes" id="UP000548476"/>
    </source>
</evidence>
<accession>A0A841FVT8</accession>
<keyword evidence="3" id="KW-1185">Reference proteome</keyword>
<sequence length="283" mass="28609">MPSFATPTAIAITVEMGAGNINITTSDRSDTIVEVTPTNAAKESDRKAAEQTTVDFVNGELRVISPKIKPFDGSRKSRSVEVTIQAPTGSHLAGKAQAGNLYGTGSLGDVRVKTSAGDVQLDRCGALDIHTSAGQVKVGTVVGNAEVQTGSGRIRIGQVGGTASVKSSNGDVELGAVGGGARVRSANGSITVEQPGAGVEAKTSNGSIEVGPATNGLFDLSTSMGSIDLQVARGVAAKLDLSTKLGRVHNGLDEIAGPPADATETIEVHAHTSMGGINVRRAG</sequence>
<evidence type="ECO:0000259" key="1">
    <source>
        <dbReference type="Pfam" id="PF13349"/>
    </source>
</evidence>
<dbReference type="EMBL" id="JACHGT010000013">
    <property type="protein sequence ID" value="MBB6037652.1"/>
    <property type="molecule type" value="Genomic_DNA"/>
</dbReference>
<dbReference type="PANTHER" id="PTHR34094:SF1">
    <property type="entry name" value="PROTEIN FAM185A"/>
    <property type="match status" value="1"/>
</dbReference>
<gene>
    <name evidence="2" type="ORF">HNR73_005530</name>
</gene>
<evidence type="ECO:0000313" key="2">
    <source>
        <dbReference type="EMBL" id="MBB6037652.1"/>
    </source>
</evidence>
<name>A0A841FVT8_9ACTN</name>
<dbReference type="PANTHER" id="PTHR34094">
    <property type="match status" value="1"/>
</dbReference>
<dbReference type="AlphaFoldDB" id="A0A841FVT8"/>
<organism evidence="2 3">
    <name type="scientific">Phytomonospora endophytica</name>
    <dbReference type="NCBI Taxonomy" id="714109"/>
    <lineage>
        <taxon>Bacteria</taxon>
        <taxon>Bacillati</taxon>
        <taxon>Actinomycetota</taxon>
        <taxon>Actinomycetes</taxon>
        <taxon>Micromonosporales</taxon>
        <taxon>Micromonosporaceae</taxon>
        <taxon>Phytomonospora</taxon>
    </lineage>
</organism>